<feature type="transmembrane region" description="Helical" evidence="8">
    <location>
        <begin position="234"/>
        <end position="255"/>
    </location>
</feature>
<dbReference type="InterPro" id="IPR001173">
    <property type="entry name" value="Glyco_trans_2-like"/>
</dbReference>
<evidence type="ECO:0000313" key="12">
    <source>
        <dbReference type="Proteomes" id="UP000070163"/>
    </source>
</evidence>
<dbReference type="GO" id="GO:0006506">
    <property type="term" value="P:GPI anchor biosynthetic process"/>
    <property type="evidence" value="ECO:0007669"/>
    <property type="project" value="TreeGrafter"/>
</dbReference>
<sequence>MVSIIVPTYNERENLTPLLERIESTLRFLEDYEVIVVDDDSPDRTWRKARELSEDYPLKVVRRKDERGLGTAVVCGLKESSHDVVVVMDADLQHPPEKIPDLVSEIKEGVDIAIGSRFVEGGDKGEFGFFRRLMSRGADFLARTLFRRIRDIRDIQSGFFAFKKDIVGCTDLNPIGYKILLEILIQADYDEVSEVGYKFGERSSGKSKLGVESILDYLRHLWSLSKRTGEISRFFKFCVAGAVGTVLNLVVTFMLTTSGLFYFFSGAIGIEIGLLSNFFVNKAWAFRDRKISGHELVGRALFRDHVVRSGGILLNLFVLWTLTSLLGFYYLISQMVGIGIATLWNFGGNKWWTWEK</sequence>
<dbReference type="InterPro" id="IPR007267">
    <property type="entry name" value="GtrA_DPMS_TM"/>
</dbReference>
<evidence type="ECO:0008006" key="13">
    <source>
        <dbReference type="Google" id="ProtNLM"/>
    </source>
</evidence>
<dbReference type="GO" id="GO:0006488">
    <property type="term" value="P:dolichol-linked oligosaccharide biosynthetic process"/>
    <property type="evidence" value="ECO:0007669"/>
    <property type="project" value="TreeGrafter"/>
</dbReference>
<dbReference type="Pfam" id="PF00535">
    <property type="entry name" value="Glycos_transf_2"/>
    <property type="match status" value="1"/>
</dbReference>
<keyword evidence="7 8" id="KW-0472">Membrane</keyword>
<dbReference type="CDD" id="cd06442">
    <property type="entry name" value="DPM1_like"/>
    <property type="match status" value="1"/>
</dbReference>
<feature type="transmembrane region" description="Helical" evidence="8">
    <location>
        <begin position="261"/>
        <end position="280"/>
    </location>
</feature>
<dbReference type="SUPFAM" id="SSF53448">
    <property type="entry name" value="Nucleotide-diphospho-sugar transferases"/>
    <property type="match status" value="1"/>
</dbReference>
<evidence type="ECO:0000256" key="8">
    <source>
        <dbReference type="SAM" id="Phobius"/>
    </source>
</evidence>
<dbReference type="GO" id="GO:0000271">
    <property type="term" value="P:polysaccharide biosynthetic process"/>
    <property type="evidence" value="ECO:0007669"/>
    <property type="project" value="InterPro"/>
</dbReference>
<keyword evidence="6 8" id="KW-1133">Transmembrane helix</keyword>
<accession>A0A133U3R7</accession>
<keyword evidence="3" id="KW-0328">Glycosyltransferase</keyword>
<proteinExistence type="inferred from homology"/>
<evidence type="ECO:0000259" key="10">
    <source>
        <dbReference type="Pfam" id="PF04138"/>
    </source>
</evidence>
<comment type="subcellular location">
    <subcellularLocation>
        <location evidence="1">Membrane</location>
        <topology evidence="1">Multi-pass membrane protein</topology>
    </subcellularLocation>
</comment>
<feature type="domain" description="Glycosyltransferase 2-like" evidence="9">
    <location>
        <begin position="3"/>
        <end position="167"/>
    </location>
</feature>
<evidence type="ECO:0000256" key="1">
    <source>
        <dbReference type="ARBA" id="ARBA00004141"/>
    </source>
</evidence>
<gene>
    <name evidence="11" type="ORF">AKJ57_06275</name>
</gene>
<comment type="similarity">
    <text evidence="2">Belongs to the glycosyltransferase 2 family.</text>
</comment>
<comment type="caution">
    <text evidence="11">The sequence shown here is derived from an EMBL/GenBank/DDBJ whole genome shotgun (WGS) entry which is preliminary data.</text>
</comment>
<evidence type="ECO:0000256" key="4">
    <source>
        <dbReference type="ARBA" id="ARBA00022679"/>
    </source>
</evidence>
<reference evidence="11 12" key="1">
    <citation type="journal article" date="2016" name="Sci. Rep.">
        <title>Metabolic traits of an uncultured archaeal lineage -MSBL1- from brine pools of the Red Sea.</title>
        <authorList>
            <person name="Mwirichia R."/>
            <person name="Alam I."/>
            <person name="Rashid M."/>
            <person name="Vinu M."/>
            <person name="Ba-Alawi W."/>
            <person name="Anthony Kamau A."/>
            <person name="Kamanda Ngugi D."/>
            <person name="Goker M."/>
            <person name="Klenk H.P."/>
            <person name="Bajic V."/>
            <person name="Stingl U."/>
        </authorList>
    </citation>
    <scope>NUCLEOTIDE SEQUENCE [LARGE SCALE GENOMIC DNA]</scope>
    <source>
        <strain evidence="11">SCGC-AAA259A05</strain>
    </source>
</reference>
<keyword evidence="5 8" id="KW-0812">Transmembrane</keyword>
<feature type="domain" description="GtrA/DPMS transmembrane" evidence="10">
    <location>
        <begin position="236"/>
        <end position="354"/>
    </location>
</feature>
<dbReference type="PANTHER" id="PTHR43398:SF1">
    <property type="entry name" value="DOLICHOL-PHOSPHATE MANNOSYLTRANSFERASE SUBUNIT 1"/>
    <property type="match status" value="1"/>
</dbReference>
<evidence type="ECO:0000313" key="11">
    <source>
        <dbReference type="EMBL" id="KXA88823.1"/>
    </source>
</evidence>
<organism evidence="11 12">
    <name type="scientific">candidate division MSBL1 archaeon SCGC-AAA259A05</name>
    <dbReference type="NCBI Taxonomy" id="1698259"/>
    <lineage>
        <taxon>Archaea</taxon>
        <taxon>Methanobacteriati</taxon>
        <taxon>Methanobacteriota</taxon>
        <taxon>candidate division MSBL1</taxon>
    </lineage>
</organism>
<evidence type="ECO:0000259" key="9">
    <source>
        <dbReference type="Pfam" id="PF00535"/>
    </source>
</evidence>
<dbReference type="GO" id="GO:0004582">
    <property type="term" value="F:dolichyl-phosphate beta-D-mannosyltransferase activity"/>
    <property type="evidence" value="ECO:0007669"/>
    <property type="project" value="InterPro"/>
</dbReference>
<keyword evidence="12" id="KW-1185">Reference proteome</keyword>
<dbReference type="Gene3D" id="3.90.550.10">
    <property type="entry name" value="Spore Coat Polysaccharide Biosynthesis Protein SpsA, Chain A"/>
    <property type="match status" value="1"/>
</dbReference>
<protein>
    <recommendedName>
        <fullName evidence="13">Dolichol monophosphate mannose synthase</fullName>
    </recommendedName>
</protein>
<dbReference type="GO" id="GO:0035269">
    <property type="term" value="P:protein O-linked glycosylation via mannose"/>
    <property type="evidence" value="ECO:0007669"/>
    <property type="project" value="TreeGrafter"/>
</dbReference>
<evidence type="ECO:0000256" key="6">
    <source>
        <dbReference type="ARBA" id="ARBA00022989"/>
    </source>
</evidence>
<dbReference type="GO" id="GO:0016020">
    <property type="term" value="C:membrane"/>
    <property type="evidence" value="ECO:0007669"/>
    <property type="project" value="UniProtKB-SubCell"/>
</dbReference>
<feature type="transmembrane region" description="Helical" evidence="8">
    <location>
        <begin position="301"/>
        <end position="322"/>
    </location>
</feature>
<dbReference type="PATRIC" id="fig|1698259.3.peg.245"/>
<dbReference type="Pfam" id="PF04138">
    <property type="entry name" value="GtrA_DPMS_TM"/>
    <property type="match status" value="1"/>
</dbReference>
<dbReference type="Proteomes" id="UP000070163">
    <property type="component" value="Unassembled WGS sequence"/>
</dbReference>
<dbReference type="InterPro" id="IPR029044">
    <property type="entry name" value="Nucleotide-diphossugar_trans"/>
</dbReference>
<dbReference type="EMBL" id="LHXJ01000119">
    <property type="protein sequence ID" value="KXA88823.1"/>
    <property type="molecule type" value="Genomic_DNA"/>
</dbReference>
<evidence type="ECO:0000256" key="3">
    <source>
        <dbReference type="ARBA" id="ARBA00022676"/>
    </source>
</evidence>
<dbReference type="InterPro" id="IPR039528">
    <property type="entry name" value="DPM1-like"/>
</dbReference>
<keyword evidence="4" id="KW-0808">Transferase</keyword>
<name>A0A133U3R7_9EURY</name>
<evidence type="ECO:0000256" key="7">
    <source>
        <dbReference type="ARBA" id="ARBA00023136"/>
    </source>
</evidence>
<evidence type="ECO:0000256" key="5">
    <source>
        <dbReference type="ARBA" id="ARBA00022692"/>
    </source>
</evidence>
<evidence type="ECO:0000256" key="2">
    <source>
        <dbReference type="ARBA" id="ARBA00006739"/>
    </source>
</evidence>
<dbReference type="PANTHER" id="PTHR43398">
    <property type="entry name" value="DOLICHOL-PHOSPHATE MANNOSYLTRANSFERASE SUBUNIT 1"/>
    <property type="match status" value="1"/>
</dbReference>
<dbReference type="AlphaFoldDB" id="A0A133U3R7"/>